<gene>
    <name evidence="1" type="ORF">J1M35_15960</name>
</gene>
<proteinExistence type="predicted"/>
<organism evidence="1 2">
    <name type="scientific">Ottowia testudinis</name>
    <dbReference type="NCBI Taxonomy" id="2816950"/>
    <lineage>
        <taxon>Bacteria</taxon>
        <taxon>Pseudomonadati</taxon>
        <taxon>Pseudomonadota</taxon>
        <taxon>Betaproteobacteria</taxon>
        <taxon>Burkholderiales</taxon>
        <taxon>Comamonadaceae</taxon>
        <taxon>Ottowia</taxon>
    </lineage>
</organism>
<dbReference type="RefSeq" id="WP_208008138.1">
    <property type="nucleotide sequence ID" value="NZ_CP071796.1"/>
</dbReference>
<evidence type="ECO:0000313" key="2">
    <source>
        <dbReference type="Proteomes" id="UP000663903"/>
    </source>
</evidence>
<evidence type="ECO:0000313" key="1">
    <source>
        <dbReference type="EMBL" id="QTD44574.1"/>
    </source>
</evidence>
<dbReference type="GO" id="GO:0006355">
    <property type="term" value="P:regulation of DNA-templated transcription"/>
    <property type="evidence" value="ECO:0007669"/>
    <property type="project" value="InterPro"/>
</dbReference>
<name>A0A975CFG2_9BURK</name>
<dbReference type="InterPro" id="IPR013321">
    <property type="entry name" value="Arc_rbn_hlx_hlx"/>
</dbReference>
<dbReference type="AlphaFoldDB" id="A0A975CFG2"/>
<dbReference type="Gene3D" id="1.10.1220.10">
    <property type="entry name" value="Met repressor-like"/>
    <property type="match status" value="1"/>
</dbReference>
<dbReference type="SUPFAM" id="SSF47598">
    <property type="entry name" value="Ribbon-helix-helix"/>
    <property type="match status" value="1"/>
</dbReference>
<accession>A0A975CFG2</accession>
<keyword evidence="2" id="KW-1185">Reference proteome</keyword>
<evidence type="ECO:0008006" key="3">
    <source>
        <dbReference type="Google" id="ProtNLM"/>
    </source>
</evidence>
<sequence length="143" mass="15743">MEDEDRYTRITLRIPRDLHQVLVSAADSTSKSLNAEIIGRLQASVFEDEELAGAAKAKSTIADDLLRAVVERSVLEAERGVFQLRMDLAKITGHQITGLAEMAQRLSQVDAEIARCELAIQRFKTDATRSAAASTTKRTGSRK</sequence>
<reference evidence="1" key="1">
    <citation type="submission" date="2021-03" db="EMBL/GenBank/DDBJ databases">
        <title>Ottowia sp. 27C isolated from the cloaca of a Giant Asian pond turtle (Heosemys grandis).</title>
        <authorList>
            <person name="Spergser J."/>
            <person name="Busse H.-J."/>
        </authorList>
    </citation>
    <scope>NUCLEOTIDE SEQUENCE</scope>
    <source>
        <strain evidence="1">27C</strain>
    </source>
</reference>
<dbReference type="InterPro" id="IPR010985">
    <property type="entry name" value="Ribbon_hlx_hlx"/>
</dbReference>
<protein>
    <recommendedName>
        <fullName evidence="3">Arc family DNA-binding protein</fullName>
    </recommendedName>
</protein>
<dbReference type="EMBL" id="CP071796">
    <property type="protein sequence ID" value="QTD44574.1"/>
    <property type="molecule type" value="Genomic_DNA"/>
</dbReference>
<dbReference type="KEGG" id="otd:J1M35_15960"/>
<dbReference type="Proteomes" id="UP000663903">
    <property type="component" value="Chromosome"/>
</dbReference>